<keyword evidence="1" id="KW-0472">Membrane</keyword>
<keyword evidence="1" id="KW-1133">Transmembrane helix</keyword>
<protein>
    <submittedName>
        <fullName evidence="2">Uncharacterized protein</fullName>
    </submittedName>
</protein>
<name>A0AAW2DAZ2_9ROSI</name>
<feature type="transmembrane region" description="Helical" evidence="1">
    <location>
        <begin position="20"/>
        <end position="41"/>
    </location>
</feature>
<sequence>MDMNSFADLRPDGNEQELHSYTKWLAVFGFMLGSLLTFLGWKYQGPERFSNAVKKFLNQCGTPLLRHSKVYVIGFNRISMVYVIGFDRASKQFGQHLRKHPMDPQCLHPT</sequence>
<comment type="caution">
    <text evidence="2">The sequence shown here is derived from an EMBL/GenBank/DDBJ whole genome shotgun (WGS) entry which is preliminary data.</text>
</comment>
<gene>
    <name evidence="2" type="ORF">SO802_009279</name>
</gene>
<dbReference type="Proteomes" id="UP001459277">
    <property type="component" value="Unassembled WGS sequence"/>
</dbReference>
<proteinExistence type="predicted"/>
<organism evidence="2 3">
    <name type="scientific">Lithocarpus litseifolius</name>
    <dbReference type="NCBI Taxonomy" id="425828"/>
    <lineage>
        <taxon>Eukaryota</taxon>
        <taxon>Viridiplantae</taxon>
        <taxon>Streptophyta</taxon>
        <taxon>Embryophyta</taxon>
        <taxon>Tracheophyta</taxon>
        <taxon>Spermatophyta</taxon>
        <taxon>Magnoliopsida</taxon>
        <taxon>eudicotyledons</taxon>
        <taxon>Gunneridae</taxon>
        <taxon>Pentapetalae</taxon>
        <taxon>rosids</taxon>
        <taxon>fabids</taxon>
        <taxon>Fagales</taxon>
        <taxon>Fagaceae</taxon>
        <taxon>Lithocarpus</taxon>
    </lineage>
</organism>
<keyword evidence="3" id="KW-1185">Reference proteome</keyword>
<dbReference type="EMBL" id="JAZDWU010000003">
    <property type="protein sequence ID" value="KAL0007777.1"/>
    <property type="molecule type" value="Genomic_DNA"/>
</dbReference>
<keyword evidence="1" id="KW-0812">Transmembrane</keyword>
<evidence type="ECO:0000313" key="3">
    <source>
        <dbReference type="Proteomes" id="UP001459277"/>
    </source>
</evidence>
<dbReference type="AlphaFoldDB" id="A0AAW2DAZ2"/>
<evidence type="ECO:0000313" key="2">
    <source>
        <dbReference type="EMBL" id="KAL0007777.1"/>
    </source>
</evidence>
<accession>A0AAW2DAZ2</accession>
<evidence type="ECO:0000256" key="1">
    <source>
        <dbReference type="SAM" id="Phobius"/>
    </source>
</evidence>
<reference evidence="2 3" key="1">
    <citation type="submission" date="2024-01" db="EMBL/GenBank/DDBJ databases">
        <title>A telomere-to-telomere, gap-free genome of sweet tea (Lithocarpus litseifolius).</title>
        <authorList>
            <person name="Zhou J."/>
        </authorList>
    </citation>
    <scope>NUCLEOTIDE SEQUENCE [LARGE SCALE GENOMIC DNA]</scope>
    <source>
        <strain evidence="2">Zhou-2022a</strain>
        <tissue evidence="2">Leaf</tissue>
    </source>
</reference>